<dbReference type="Proteomes" id="UP001157125">
    <property type="component" value="Unassembled WGS sequence"/>
</dbReference>
<protein>
    <recommendedName>
        <fullName evidence="3">Undecaprenyl/decaprenyl-phosphate alpha-N-acetylglucosaminyl 1-phosphate transferase</fullName>
    </recommendedName>
</protein>
<name>A0ABQ6IIW6_9MICO</name>
<reference evidence="2" key="1">
    <citation type="journal article" date="2019" name="Int. J. Syst. Evol. Microbiol.">
        <title>The Global Catalogue of Microorganisms (GCM) 10K type strain sequencing project: providing services to taxonomists for standard genome sequencing and annotation.</title>
        <authorList>
            <consortium name="The Broad Institute Genomics Platform"/>
            <consortium name="The Broad Institute Genome Sequencing Center for Infectious Disease"/>
            <person name="Wu L."/>
            <person name="Ma J."/>
        </authorList>
    </citation>
    <scope>NUCLEOTIDE SEQUENCE [LARGE SCALE GENOMIC DNA]</scope>
    <source>
        <strain evidence="2">NBRC 112299</strain>
    </source>
</reference>
<accession>A0ABQ6IIW6</accession>
<evidence type="ECO:0008006" key="3">
    <source>
        <dbReference type="Google" id="ProtNLM"/>
    </source>
</evidence>
<gene>
    <name evidence="1" type="ORF">GCM10025876_28670</name>
</gene>
<proteinExistence type="predicted"/>
<dbReference type="EMBL" id="BSUN01000001">
    <property type="protein sequence ID" value="GMA36663.1"/>
    <property type="molecule type" value="Genomic_DNA"/>
</dbReference>
<comment type="caution">
    <text evidence="1">The sequence shown here is derived from an EMBL/GenBank/DDBJ whole genome shotgun (WGS) entry which is preliminary data.</text>
</comment>
<keyword evidence="2" id="KW-1185">Reference proteome</keyword>
<evidence type="ECO:0000313" key="1">
    <source>
        <dbReference type="EMBL" id="GMA36663.1"/>
    </source>
</evidence>
<dbReference type="RefSeq" id="WP_348523616.1">
    <property type="nucleotide sequence ID" value="NZ_BSUN01000001.1"/>
</dbReference>
<organism evidence="1 2">
    <name type="scientific">Demequina litorisediminis</name>
    <dbReference type="NCBI Taxonomy" id="1849022"/>
    <lineage>
        <taxon>Bacteria</taxon>
        <taxon>Bacillati</taxon>
        <taxon>Actinomycetota</taxon>
        <taxon>Actinomycetes</taxon>
        <taxon>Micrococcales</taxon>
        <taxon>Demequinaceae</taxon>
        <taxon>Demequina</taxon>
    </lineage>
</organism>
<evidence type="ECO:0000313" key="2">
    <source>
        <dbReference type="Proteomes" id="UP001157125"/>
    </source>
</evidence>
<sequence>MKVYLTLLVIAALVTYAATPAMRHLAFKVGAVTAVRDRDVHKVATARLGGVAIFSGLAAAIAFSSNIPFLEPVFETRLGGVERRRGGRSRMPARARG</sequence>